<accession>A0A382BGM9</accession>
<dbReference type="AlphaFoldDB" id="A0A382BGM9"/>
<sequence length="77" mass="9239">MLNELLNLIALALTLNFEKNKTPIPHGSTEIIFYAFMYSWAAFVISYLIYRYYCKGMPEKQRHEKLKKFLKKYKIVN</sequence>
<proteinExistence type="predicted"/>
<organism evidence="2">
    <name type="scientific">marine metagenome</name>
    <dbReference type="NCBI Taxonomy" id="408172"/>
    <lineage>
        <taxon>unclassified sequences</taxon>
        <taxon>metagenomes</taxon>
        <taxon>ecological metagenomes</taxon>
    </lineage>
</organism>
<reference evidence="2" key="1">
    <citation type="submission" date="2018-05" db="EMBL/GenBank/DDBJ databases">
        <authorList>
            <person name="Lanie J.A."/>
            <person name="Ng W.-L."/>
            <person name="Kazmierczak K.M."/>
            <person name="Andrzejewski T.M."/>
            <person name="Davidsen T.M."/>
            <person name="Wayne K.J."/>
            <person name="Tettelin H."/>
            <person name="Glass J.I."/>
            <person name="Rusch D."/>
            <person name="Podicherti R."/>
            <person name="Tsui H.-C.T."/>
            <person name="Winkler M.E."/>
        </authorList>
    </citation>
    <scope>NUCLEOTIDE SEQUENCE</scope>
</reference>
<dbReference type="EMBL" id="UINC01029742">
    <property type="protein sequence ID" value="SVB12968.1"/>
    <property type="molecule type" value="Genomic_DNA"/>
</dbReference>
<feature type="transmembrane region" description="Helical" evidence="1">
    <location>
        <begin position="31"/>
        <end position="53"/>
    </location>
</feature>
<evidence type="ECO:0000256" key="1">
    <source>
        <dbReference type="SAM" id="Phobius"/>
    </source>
</evidence>
<evidence type="ECO:0000313" key="2">
    <source>
        <dbReference type="EMBL" id="SVB12968.1"/>
    </source>
</evidence>
<gene>
    <name evidence="2" type="ORF">METZ01_LOCUS165822</name>
</gene>
<keyword evidence="1" id="KW-0472">Membrane</keyword>
<keyword evidence="1" id="KW-1133">Transmembrane helix</keyword>
<name>A0A382BGM9_9ZZZZ</name>
<keyword evidence="1" id="KW-0812">Transmembrane</keyword>
<protein>
    <submittedName>
        <fullName evidence="2">Uncharacterized protein</fullName>
    </submittedName>
</protein>